<evidence type="ECO:0000313" key="10">
    <source>
        <dbReference type="Proteomes" id="UP001634747"/>
    </source>
</evidence>
<comment type="similarity">
    <text evidence="2 6">Belongs to the peptidase S26 family.</text>
</comment>
<keyword evidence="6" id="KW-1133">Transmembrane helix</keyword>
<gene>
    <name evidence="9" type="primary">lepB</name>
    <name evidence="9" type="ORF">ACK2TP_14675</name>
</gene>
<dbReference type="GO" id="GO:0009003">
    <property type="term" value="F:signal peptidase activity"/>
    <property type="evidence" value="ECO:0007669"/>
    <property type="project" value="UniProtKB-EC"/>
</dbReference>
<dbReference type="InterPro" id="IPR019758">
    <property type="entry name" value="Pept_S26A_signal_pept_1_CS"/>
</dbReference>
<dbReference type="PANTHER" id="PTHR43390">
    <property type="entry name" value="SIGNAL PEPTIDASE I"/>
    <property type="match status" value="1"/>
</dbReference>
<keyword evidence="5 6" id="KW-0378">Hydrolase</keyword>
<dbReference type="InterPro" id="IPR000223">
    <property type="entry name" value="Pept_S26A_signal_pept_1"/>
</dbReference>
<comment type="subcellular location">
    <subcellularLocation>
        <location evidence="6">Membrane</location>
        <topology evidence="6">Single-pass type II membrane protein</topology>
    </subcellularLocation>
</comment>
<evidence type="ECO:0000259" key="8">
    <source>
        <dbReference type="Pfam" id="PF10502"/>
    </source>
</evidence>
<sequence>MTPGTPRPEHSGTGLPQAPRAPHKPFAGSPQPLTFRAADLPPHPPAPPPPPVHQRRRGTLLATAFGTVAASLARLTAVALFVITFLVQPTQIPSSSMEQTLLVGDLVLVNKQVFAPAGHWRWLLPYRQPRVGSLVVFHYPVDPDQLVVKRVVAVAGDRIHLRDNTLYRNGEPQAEPYAQYTPAGRSPFRDRFPNLQEADPSAEAPWWIELRSRIRDGELPVPDRSYFVMGDNRNDSLDSRYWGFVHPAAIVGEPLLTYLSIDHQPGQAPHLRRARLGHIVR</sequence>
<dbReference type="InterPro" id="IPR019533">
    <property type="entry name" value="Peptidase_S26"/>
</dbReference>
<keyword evidence="6" id="KW-0472">Membrane</keyword>
<organism evidence="9 10">
    <name type="scientific">Terriglobus aquaticus</name>
    <dbReference type="NCBI Taxonomy" id="940139"/>
    <lineage>
        <taxon>Bacteria</taxon>
        <taxon>Pseudomonadati</taxon>
        <taxon>Acidobacteriota</taxon>
        <taxon>Terriglobia</taxon>
        <taxon>Terriglobales</taxon>
        <taxon>Acidobacteriaceae</taxon>
        <taxon>Terriglobus</taxon>
    </lineage>
</organism>
<dbReference type="PANTHER" id="PTHR43390:SF1">
    <property type="entry name" value="CHLOROPLAST PROCESSING PEPTIDASE"/>
    <property type="match status" value="1"/>
</dbReference>
<dbReference type="SUPFAM" id="SSF51306">
    <property type="entry name" value="LexA/Signal peptidase"/>
    <property type="match status" value="1"/>
</dbReference>
<dbReference type="Gene3D" id="2.10.109.10">
    <property type="entry name" value="Umud Fragment, subunit A"/>
    <property type="match status" value="1"/>
</dbReference>
<evidence type="ECO:0000313" key="9">
    <source>
        <dbReference type="EMBL" id="MFN2977013.1"/>
    </source>
</evidence>
<feature type="transmembrane region" description="Helical" evidence="6">
    <location>
        <begin position="60"/>
        <end position="87"/>
    </location>
</feature>
<comment type="caution">
    <text evidence="9">The sequence shown here is derived from an EMBL/GenBank/DDBJ whole genome shotgun (WGS) entry which is preliminary data.</text>
</comment>
<dbReference type="CDD" id="cd06530">
    <property type="entry name" value="S26_SPase_I"/>
    <property type="match status" value="1"/>
</dbReference>
<feature type="compositionally biased region" description="Pro residues" evidence="7">
    <location>
        <begin position="41"/>
        <end position="52"/>
    </location>
</feature>
<evidence type="ECO:0000256" key="1">
    <source>
        <dbReference type="ARBA" id="ARBA00000677"/>
    </source>
</evidence>
<dbReference type="InterPro" id="IPR036286">
    <property type="entry name" value="LexA/Signal_pep-like_sf"/>
</dbReference>
<dbReference type="PROSITE" id="PS00761">
    <property type="entry name" value="SPASE_I_3"/>
    <property type="match status" value="1"/>
</dbReference>
<keyword evidence="6" id="KW-0812">Transmembrane</keyword>
<keyword evidence="10" id="KW-1185">Reference proteome</keyword>
<evidence type="ECO:0000256" key="2">
    <source>
        <dbReference type="ARBA" id="ARBA00009370"/>
    </source>
</evidence>
<dbReference type="Proteomes" id="UP001634747">
    <property type="component" value="Unassembled WGS sequence"/>
</dbReference>
<comment type="catalytic activity">
    <reaction evidence="1 6">
        <text>Cleavage of hydrophobic, N-terminal signal or leader sequences from secreted and periplasmic proteins.</text>
        <dbReference type="EC" id="3.4.21.89"/>
    </reaction>
</comment>
<dbReference type="Pfam" id="PF10502">
    <property type="entry name" value="Peptidase_S26"/>
    <property type="match status" value="1"/>
</dbReference>
<feature type="domain" description="Peptidase S26" evidence="8">
    <location>
        <begin position="71"/>
        <end position="255"/>
    </location>
</feature>
<evidence type="ECO:0000256" key="4">
    <source>
        <dbReference type="ARBA" id="ARBA00019232"/>
    </source>
</evidence>
<keyword evidence="6" id="KW-0645">Protease</keyword>
<reference evidence="9 10" key="1">
    <citation type="submission" date="2024-12" db="EMBL/GenBank/DDBJ databases">
        <authorList>
            <person name="Lee Y."/>
        </authorList>
    </citation>
    <scope>NUCLEOTIDE SEQUENCE [LARGE SCALE GENOMIC DNA]</scope>
    <source>
        <strain evidence="9 10">03SUJ4</strain>
    </source>
</reference>
<evidence type="ECO:0000256" key="6">
    <source>
        <dbReference type="RuleBase" id="RU362042"/>
    </source>
</evidence>
<dbReference type="EMBL" id="JBJYXY010000001">
    <property type="protein sequence ID" value="MFN2977013.1"/>
    <property type="molecule type" value="Genomic_DNA"/>
</dbReference>
<evidence type="ECO:0000256" key="5">
    <source>
        <dbReference type="ARBA" id="ARBA00022801"/>
    </source>
</evidence>
<accession>A0ABW9KNS8</accession>
<proteinExistence type="inferred from homology"/>
<evidence type="ECO:0000256" key="7">
    <source>
        <dbReference type="SAM" id="MobiDB-lite"/>
    </source>
</evidence>
<dbReference type="NCBIfam" id="TIGR02227">
    <property type="entry name" value="sigpep_I_bact"/>
    <property type="match status" value="1"/>
</dbReference>
<dbReference type="EC" id="3.4.21.89" evidence="3 6"/>
<evidence type="ECO:0000256" key="3">
    <source>
        <dbReference type="ARBA" id="ARBA00013208"/>
    </source>
</evidence>
<feature type="region of interest" description="Disordered" evidence="7">
    <location>
        <begin position="1"/>
        <end position="55"/>
    </location>
</feature>
<protein>
    <recommendedName>
        <fullName evidence="4 6">Signal peptidase I</fullName>
        <ecNumber evidence="3 6">3.4.21.89</ecNumber>
    </recommendedName>
</protein>
<dbReference type="RefSeq" id="WP_263414810.1">
    <property type="nucleotide sequence ID" value="NZ_BAABBH010000001.1"/>
</dbReference>
<dbReference type="PRINTS" id="PR00727">
    <property type="entry name" value="LEADERPTASE"/>
</dbReference>
<name>A0ABW9KNS8_9BACT</name>